<dbReference type="PANTHER" id="PTHR12546">
    <property type="entry name" value="FER-1-LIKE"/>
    <property type="match status" value="1"/>
</dbReference>
<dbReference type="InterPro" id="IPR037725">
    <property type="entry name" value="C2F_Ferlin"/>
</dbReference>
<dbReference type="GO" id="GO:0005886">
    <property type="term" value="C:plasma membrane"/>
    <property type="evidence" value="ECO:0007669"/>
    <property type="project" value="UniProtKB-SubCell"/>
</dbReference>
<reference evidence="13" key="1">
    <citation type="submission" date="2011-05" db="EMBL/GenBank/DDBJ databases">
        <authorList>
            <person name="Richards S.R."/>
            <person name="Qu J."/>
            <person name="Jiang H."/>
            <person name="Jhangiani S.N."/>
            <person name="Agravi P."/>
            <person name="Goodspeed R."/>
            <person name="Gross S."/>
            <person name="Mandapat C."/>
            <person name="Jackson L."/>
            <person name="Mathew T."/>
            <person name="Pu L."/>
            <person name="Thornton R."/>
            <person name="Saada N."/>
            <person name="Wilczek-Boney K.B."/>
            <person name="Lee S."/>
            <person name="Kovar C."/>
            <person name="Wu Y."/>
            <person name="Scherer S.E."/>
            <person name="Worley K.C."/>
            <person name="Muzny D.M."/>
            <person name="Gibbs R."/>
        </authorList>
    </citation>
    <scope>NUCLEOTIDE SEQUENCE</scope>
    <source>
        <strain evidence="13">Brora</strain>
    </source>
</reference>
<feature type="domain" description="C2" evidence="11">
    <location>
        <begin position="1216"/>
        <end position="1340"/>
    </location>
</feature>
<dbReference type="InterPro" id="IPR037723">
    <property type="entry name" value="C2D_Ferlin"/>
</dbReference>
<dbReference type="Pfam" id="PF08150">
    <property type="entry name" value="FerB"/>
    <property type="match status" value="1"/>
</dbReference>
<dbReference type="Pfam" id="PF16165">
    <property type="entry name" value="Ferlin_C"/>
    <property type="match status" value="1"/>
</dbReference>
<dbReference type="Proteomes" id="UP000014500">
    <property type="component" value="Unassembled WGS sequence"/>
</dbReference>
<dbReference type="GO" id="GO:0046872">
    <property type="term" value="F:metal ion binding"/>
    <property type="evidence" value="ECO:0007669"/>
    <property type="project" value="UniProtKB-KW"/>
</dbReference>
<evidence type="ECO:0000256" key="5">
    <source>
        <dbReference type="ARBA" id="ARBA00022737"/>
    </source>
</evidence>
<sequence>MSMDVIIGGATNLTIPGGKGGKINPLVQLDLRGIKKETTSKSDTSDPVWDETITFDLTGLDPLSSDDVLFVTVRSYETLGTNKLIGNGTVPLSVVLNARQPKKCEVKLEDAGKTEVGTLYLTVHNKVLFNQHILVDDGSAKQQQTTMAYMKTRQFSNKPEKFQIRVKIIKARHLFGENMNPLCTVRFLDHLRQTKVERENNEPHWNETFLFNITKLATELFEDSVVFQVLNSKYMRAKALIGSFELSIQSIYNEANHSYLNKWLILGNPDDDTAEVMGYLQISIAVLASGDECPNFNASVKDDDDEDVETNVLWPDTGITLQPATFTLILYKAEDLPPMDTAIMDEIKKFFVGTQSADKQLVDPYLVASFCGRKVSSKIIYTNDHPEWFQNLNLGFSFPSLCNNIKLTLMDWDRLSQDDVIATSHLDLTAISSAGEEGYLPTFGPCYVNFYGSSREFSAMQSKTDELVNAGKAEGFTYRGRALIALKTFLGYHPESSVEPLEPEEQLRISPYCRRRKYLLKATFIGANMMSELIEPVEFEVSMGLYGDKSESRTLPSISTTQPTNVVFDGCKYYFMPWLKNKPVVMIPCQWEDISFRLEALNILKHAIQNLDRGILMLDQFQRAGISMSEQELLVNGILDQLVRDCSVPLPEPIPGYHVASELDKLLAGLRKKKLEDIINQAKLLQEKEPQEITAVLDDIKVLKNSLQNLAIEPQNSMPDIIISMILSKRRVAYYRIPANSVLYSPNENMCGTLCNEVQTITLKVPGPRQSEKIPAQIQVKMWLGLDSQHSMMKQRHDKNNIVIYAETFENQVNILGSWKSRSPTMTRPSWSDSLGQLNLPQDAFSTPLGWEFDGTWFIDPELDSNAGQDTGINSFLEVLVENQSRTLNGIWHPAANQWTDKKGNQSVAHCDLECPPGWEWEDCWQVDLMRAVDEEGWEYAIDANFGGFSSTEKTFHMFRCRRWLCRRILTDPSMAKEVKEKQFSQDDGWEYAPTFISRYHANRQKMDLVRRRRWHRKLVPKSEGSLPLFQFTDTKRTTVQSPTKEDVSTQQATYFHVPRMFLVFKDEFKYQLNVYIYQARDLIAADKTGFSDPFACICFHTRSQKTEIIKQTLCPQWDQTLVFQNIQFCGPVTTVDPYVPKIIVEIYDHDNIGTPELLGRTSFEARINKTETYEENPLNMNWHPVKRGEKLGGEILSAAEIFPTDGKINPRELPAEGELYRIPTTIKPNVCRMAVEILCWGVRNMKTYELLSVTHPSVTFEIGQHAIQSKTIKSTKDNPNFESPLLFLDLYLPEEQLYMPPVNIKVKDHRQFGRTPIVGVNIIKSLQPFYCQPRMNDNLDDSDSDSEESLFIPEATTIAIPEDNLDENIEDEYDWWAKYYASIGDLQKCGDFLQQGYEPLQVHEVELERIEPYGHFKDFLTTFQLSRGKNIADNCDGPVGEFKGTLRVYPLPEDPNLPLPPKILQWIPTTGIEVVVVRVYIIRASDLTPKDPNGLADPYITIKLGKQKKNSRDKYKPKTLNPLFGQMFEMTATLPLQKDLLIQVYDMDIIGSDDLIGQTTIDLENRYLSMHRATCGLPLQYITEGAYRWTHVKTPKEILEEVCRSRNLPKPRFKRGALHLGKNMYSIYDFEKKGKQHPPNLGPMEQRIALHVLHSLDLVPEHVETRRLYNPVVPGIDQGKLEMWVDILPKSIASSSPPVDITPRVAKSYELRCIIWNTKEVTFKDVNIAGEQMSDIYVKAWIDGIKDVQKTDIHYRSTTGEGNFNWRFVFPFEYLKAEKLIKVNKKEHFWEIDTKECYYAPKLCIQVWDSDIFQSDDFIGYLELDLLSMYKPVKDEVNCTIKQIRAKKKKGKKHWWKNAMKNSKNTSQVECIDLFEKKHIYGYWPCIDDSQDEVLLTFVEKGELNLPLTQPQFQGKLEMEIELLTKQEADEKPAGKGQDEPNANPHLEKPNRPAIMFQMFLAPWKAFRHGVWDKIKWHVLTIFLIIILIIFILIGLYTLPQAAVNRIVDTF</sequence>
<evidence type="ECO:0000313" key="12">
    <source>
        <dbReference type="EnsemblMetazoa" id="SMAR000787-PA"/>
    </source>
</evidence>
<evidence type="ECO:0000256" key="3">
    <source>
        <dbReference type="ARBA" id="ARBA00022692"/>
    </source>
</evidence>
<dbReference type="InterPro" id="IPR037721">
    <property type="entry name" value="Ferlin"/>
</dbReference>
<dbReference type="SMART" id="SM00693">
    <property type="entry name" value="DysFN"/>
    <property type="match status" value="2"/>
</dbReference>
<dbReference type="Gene3D" id="2.60.40.150">
    <property type="entry name" value="C2 domain"/>
    <property type="match status" value="6"/>
</dbReference>
<evidence type="ECO:0000313" key="13">
    <source>
        <dbReference type="Proteomes" id="UP000014500"/>
    </source>
</evidence>
<dbReference type="InterPro" id="IPR012968">
    <property type="entry name" value="FerIin_dom"/>
</dbReference>
<keyword evidence="3 10" id="KW-0812">Transmembrane</keyword>
<keyword evidence="7" id="KW-0735">Signal-anchor</keyword>
<dbReference type="InterPro" id="IPR037722">
    <property type="entry name" value="C2C_Ferlin"/>
</dbReference>
<evidence type="ECO:0000256" key="9">
    <source>
        <dbReference type="ARBA" id="ARBA00023136"/>
    </source>
</evidence>
<feature type="domain" description="C2" evidence="11">
    <location>
        <begin position="1054"/>
        <end position="1184"/>
    </location>
</feature>
<evidence type="ECO:0000256" key="4">
    <source>
        <dbReference type="ARBA" id="ARBA00022723"/>
    </source>
</evidence>
<dbReference type="GO" id="GO:0030659">
    <property type="term" value="C:cytoplasmic vesicle membrane"/>
    <property type="evidence" value="ECO:0007669"/>
    <property type="project" value="UniProtKB-SubCell"/>
</dbReference>
<dbReference type="eggNOG" id="KOG1326">
    <property type="taxonomic scope" value="Eukaryota"/>
</dbReference>
<dbReference type="PhylomeDB" id="T1IIT4"/>
<dbReference type="CDD" id="cd04017">
    <property type="entry name" value="C2D_Ferlin"/>
    <property type="match status" value="1"/>
</dbReference>
<dbReference type="HOGENOM" id="CLU_001183_2_1_1"/>
<dbReference type="EnsemblMetazoa" id="SMAR000787-RA">
    <property type="protein sequence ID" value="SMAR000787-PA"/>
    <property type="gene ID" value="SMAR000787"/>
</dbReference>
<keyword evidence="4" id="KW-0479">Metal-binding</keyword>
<keyword evidence="5" id="KW-0677">Repeat</keyword>
<dbReference type="InterPro" id="IPR032362">
    <property type="entry name" value="Ferlin_C"/>
</dbReference>
<dbReference type="InterPro" id="IPR055072">
    <property type="entry name" value="Ferlin_DSRM"/>
</dbReference>
<evidence type="ECO:0000256" key="7">
    <source>
        <dbReference type="ARBA" id="ARBA00022968"/>
    </source>
</evidence>
<feature type="domain" description="C2" evidence="11">
    <location>
        <begin position="304"/>
        <end position="442"/>
    </location>
</feature>
<dbReference type="InterPro" id="IPR037724">
    <property type="entry name" value="C2E_Ferlin"/>
</dbReference>
<feature type="domain" description="C2" evidence="11">
    <location>
        <begin position="1692"/>
        <end position="1842"/>
    </location>
</feature>
<evidence type="ECO:0000256" key="2">
    <source>
        <dbReference type="ARBA" id="ARBA00004483"/>
    </source>
</evidence>
<dbReference type="Pfam" id="PF00168">
    <property type="entry name" value="C2"/>
    <property type="match status" value="6"/>
</dbReference>
<name>T1IIT4_STRMM</name>
<dbReference type="InterPro" id="IPR012561">
    <property type="entry name" value="Ferlin_B-domain"/>
</dbReference>
<evidence type="ECO:0000256" key="10">
    <source>
        <dbReference type="SAM" id="Phobius"/>
    </source>
</evidence>
<dbReference type="SUPFAM" id="SSF49562">
    <property type="entry name" value="C2 domain (Calcium/lipid-binding domain, CaLB)"/>
    <property type="match status" value="7"/>
</dbReference>
<dbReference type="SMART" id="SM01202">
    <property type="entry name" value="FerI"/>
    <property type="match status" value="1"/>
</dbReference>
<dbReference type="STRING" id="126957.T1IIT4"/>
<dbReference type="SMART" id="SM00239">
    <property type="entry name" value="C2"/>
    <property type="match status" value="7"/>
</dbReference>
<proteinExistence type="predicted"/>
<feature type="domain" description="C2" evidence="11">
    <location>
        <begin position="141"/>
        <end position="264"/>
    </location>
</feature>
<feature type="transmembrane region" description="Helical" evidence="10">
    <location>
        <begin position="1978"/>
        <end position="2000"/>
    </location>
</feature>
<feature type="domain" description="C2" evidence="11">
    <location>
        <begin position="1452"/>
        <end position="1577"/>
    </location>
</feature>
<reference evidence="12" key="2">
    <citation type="submission" date="2015-02" db="UniProtKB">
        <authorList>
            <consortium name="EnsemblMetazoa"/>
        </authorList>
    </citation>
    <scope>IDENTIFICATION</scope>
</reference>
<dbReference type="InterPro" id="IPR006614">
    <property type="entry name" value="Peroxin/Ferlin"/>
</dbReference>
<keyword evidence="13" id="KW-1185">Reference proteome</keyword>
<comment type="subcellular location">
    <subcellularLocation>
        <location evidence="1">Cell membrane</location>
        <topology evidence="1">Single-pass type II membrane protein</topology>
    </subcellularLocation>
    <subcellularLocation>
        <location evidence="2">Cytoplasmic vesicle membrane</location>
        <topology evidence="2">Single-pass type II membrane protein</topology>
    </subcellularLocation>
</comment>
<organism evidence="12 13">
    <name type="scientific">Strigamia maritima</name>
    <name type="common">European centipede</name>
    <name type="synonym">Geophilus maritimus</name>
    <dbReference type="NCBI Taxonomy" id="126957"/>
    <lineage>
        <taxon>Eukaryota</taxon>
        <taxon>Metazoa</taxon>
        <taxon>Ecdysozoa</taxon>
        <taxon>Arthropoda</taxon>
        <taxon>Myriapoda</taxon>
        <taxon>Chilopoda</taxon>
        <taxon>Pleurostigmophora</taxon>
        <taxon>Geophilomorpha</taxon>
        <taxon>Linotaeniidae</taxon>
        <taxon>Strigamia</taxon>
    </lineage>
</organism>
<dbReference type="Pfam" id="PF22901">
    <property type="entry name" value="dsrm_Ferlin"/>
    <property type="match status" value="1"/>
</dbReference>
<dbReference type="Pfam" id="PF08151">
    <property type="entry name" value="FerI"/>
    <property type="match status" value="1"/>
</dbReference>
<dbReference type="SMART" id="SM00694">
    <property type="entry name" value="DysFC"/>
    <property type="match status" value="2"/>
</dbReference>
<dbReference type="EMBL" id="JH430212">
    <property type="status" value="NOT_ANNOTATED_CDS"/>
    <property type="molecule type" value="Genomic_DNA"/>
</dbReference>
<accession>T1IIT4</accession>
<evidence type="ECO:0000256" key="1">
    <source>
        <dbReference type="ARBA" id="ARBA00004401"/>
    </source>
</evidence>
<dbReference type="InterPro" id="IPR035892">
    <property type="entry name" value="C2_domain_sf"/>
</dbReference>
<protein>
    <recommendedName>
        <fullName evidence="11">C2 domain-containing protein</fullName>
    </recommendedName>
</protein>
<evidence type="ECO:0000256" key="6">
    <source>
        <dbReference type="ARBA" id="ARBA00022837"/>
    </source>
</evidence>
<dbReference type="CDD" id="cd04037">
    <property type="entry name" value="C2E_Ferlin"/>
    <property type="match status" value="1"/>
</dbReference>
<dbReference type="PROSITE" id="PS50004">
    <property type="entry name" value="C2"/>
    <property type="match status" value="7"/>
</dbReference>
<keyword evidence="6" id="KW-0106">Calcium</keyword>
<evidence type="ECO:0000259" key="11">
    <source>
        <dbReference type="PROSITE" id="PS50004"/>
    </source>
</evidence>
<dbReference type="CDD" id="cd04018">
    <property type="entry name" value="C2C_Ferlin"/>
    <property type="match status" value="1"/>
</dbReference>
<dbReference type="CDD" id="cd08374">
    <property type="entry name" value="C2F_Ferlin"/>
    <property type="match status" value="1"/>
</dbReference>
<keyword evidence="8 10" id="KW-1133">Transmembrane helix</keyword>
<keyword evidence="9 10" id="KW-0472">Membrane</keyword>
<dbReference type="PANTHER" id="PTHR12546:SF33">
    <property type="entry name" value="SPERM VESICLE FUSION PROTEIN FER-1"/>
    <property type="match status" value="1"/>
</dbReference>
<dbReference type="GO" id="GO:0061025">
    <property type="term" value="P:membrane fusion"/>
    <property type="evidence" value="ECO:0007669"/>
    <property type="project" value="TreeGrafter"/>
</dbReference>
<dbReference type="InterPro" id="IPR000008">
    <property type="entry name" value="C2_dom"/>
</dbReference>
<feature type="domain" description="C2" evidence="11">
    <location>
        <begin position="1"/>
        <end position="105"/>
    </location>
</feature>
<dbReference type="SMART" id="SM01201">
    <property type="entry name" value="FerB"/>
    <property type="match status" value="1"/>
</dbReference>
<dbReference type="GO" id="GO:0007009">
    <property type="term" value="P:plasma membrane organization"/>
    <property type="evidence" value="ECO:0007669"/>
    <property type="project" value="TreeGrafter"/>
</dbReference>
<evidence type="ECO:0000256" key="8">
    <source>
        <dbReference type="ARBA" id="ARBA00022989"/>
    </source>
</evidence>
<dbReference type="OMA" id="WENISFR"/>